<evidence type="ECO:0000313" key="4">
    <source>
        <dbReference type="EMBL" id="PSH54642.1"/>
    </source>
</evidence>
<dbReference type="RefSeq" id="WP_106719547.1">
    <property type="nucleotide sequence ID" value="NZ_JACHXT010000003.1"/>
</dbReference>
<dbReference type="InterPro" id="IPR024475">
    <property type="entry name" value="TrbJ/K_C"/>
</dbReference>
<keyword evidence="2" id="KW-0812">Transmembrane</keyword>
<dbReference type="Pfam" id="PF10907">
    <property type="entry name" value="DUF2749"/>
    <property type="match status" value="1"/>
</dbReference>
<accession>A0A2P7AKC3</accession>
<name>A0A2P7AKC3_9HYPH</name>
<gene>
    <name evidence="4" type="ORF">CU100_26045</name>
</gene>
<evidence type="ECO:0000313" key="5">
    <source>
        <dbReference type="Proteomes" id="UP000241158"/>
    </source>
</evidence>
<dbReference type="EMBL" id="PGGN01000008">
    <property type="protein sequence ID" value="PSH54642.1"/>
    <property type="molecule type" value="Genomic_DNA"/>
</dbReference>
<dbReference type="InterPro" id="IPR020065">
    <property type="entry name" value="Conjugal_tfr_protein_TrbK"/>
</dbReference>
<dbReference type="AlphaFoldDB" id="A0A2P7AKC3"/>
<evidence type="ECO:0000259" key="3">
    <source>
        <dbReference type="Pfam" id="PF10907"/>
    </source>
</evidence>
<feature type="region of interest" description="Disordered" evidence="1">
    <location>
        <begin position="29"/>
        <end position="50"/>
    </location>
</feature>
<sequence length="76" mass="8149">MVISKRFFIVVLFAVAAGAGGAVWLFSQSDDPSRPSPGSAASGSLHSDDGRKRAAKFFSGQKNYDLTGGQEMKPRW</sequence>
<feature type="domain" description="Type IV conjugative transfer protein TrbJ/K C-terminal" evidence="3">
    <location>
        <begin position="5"/>
        <end position="76"/>
    </location>
</feature>
<feature type="transmembrane region" description="Helical" evidence="2">
    <location>
        <begin position="7"/>
        <end position="26"/>
    </location>
</feature>
<organism evidence="4 5">
    <name type="scientific">Phyllobacterium endophyticum</name>
    <dbReference type="NCBI Taxonomy" id="1149773"/>
    <lineage>
        <taxon>Bacteria</taxon>
        <taxon>Pseudomonadati</taxon>
        <taxon>Pseudomonadota</taxon>
        <taxon>Alphaproteobacteria</taxon>
        <taxon>Hyphomicrobiales</taxon>
        <taxon>Phyllobacteriaceae</taxon>
        <taxon>Phyllobacterium</taxon>
    </lineage>
</organism>
<reference evidence="5" key="1">
    <citation type="submission" date="2017-11" db="EMBL/GenBank/DDBJ databases">
        <authorList>
            <person name="Kuznetsova I."/>
            <person name="Sazanova A."/>
            <person name="Chirak E."/>
            <person name="Safronova V."/>
            <person name="Willems A."/>
        </authorList>
    </citation>
    <scope>NUCLEOTIDE SEQUENCE [LARGE SCALE GENOMIC DNA]</scope>
    <source>
        <strain evidence="5">PEPV15</strain>
    </source>
</reference>
<evidence type="ECO:0000256" key="2">
    <source>
        <dbReference type="SAM" id="Phobius"/>
    </source>
</evidence>
<keyword evidence="2" id="KW-1133">Transmembrane helix</keyword>
<keyword evidence="2" id="KW-0472">Membrane</keyword>
<proteinExistence type="predicted"/>
<comment type="caution">
    <text evidence="4">The sequence shown here is derived from an EMBL/GenBank/DDBJ whole genome shotgun (WGS) entry which is preliminary data.</text>
</comment>
<dbReference type="OrthoDB" id="8117029at2"/>
<dbReference type="NCBIfam" id="TIGR04361">
    <property type="entry name" value="TrbK_Ti"/>
    <property type="match status" value="1"/>
</dbReference>
<protein>
    <submittedName>
        <fullName evidence="4">Entry exclusion protein TrbK</fullName>
    </submittedName>
</protein>
<dbReference type="Proteomes" id="UP000241158">
    <property type="component" value="Unassembled WGS sequence"/>
</dbReference>
<evidence type="ECO:0000256" key="1">
    <source>
        <dbReference type="SAM" id="MobiDB-lite"/>
    </source>
</evidence>
<keyword evidence="5" id="KW-1185">Reference proteome</keyword>